<keyword evidence="4" id="KW-1185">Reference proteome</keyword>
<dbReference type="Proteomes" id="UP000596035">
    <property type="component" value="Chromosome"/>
</dbReference>
<name>A0A1Z2XUG4_9FIRM</name>
<gene>
    <name evidence="2" type="ORF">ADH66_16315</name>
    <name evidence="3" type="ORF">I5Q82_06705</name>
</gene>
<dbReference type="RefSeq" id="WP_066538667.1">
    <property type="nucleotide sequence ID" value="NZ_CP021422.1"/>
</dbReference>
<dbReference type="Proteomes" id="UP000196710">
    <property type="component" value="Chromosome"/>
</dbReference>
<feature type="transmembrane region" description="Helical" evidence="1">
    <location>
        <begin position="254"/>
        <end position="277"/>
    </location>
</feature>
<evidence type="ECO:0000313" key="4">
    <source>
        <dbReference type="Proteomes" id="UP000196710"/>
    </source>
</evidence>
<dbReference type="EMBL" id="CP065321">
    <property type="protein sequence ID" value="QQR31355.1"/>
    <property type="molecule type" value="Genomic_DNA"/>
</dbReference>
<keyword evidence="1" id="KW-0472">Membrane</keyword>
<sequence>MLAALVLLLLTFALLLWPVAVTGGIASSLSYCLSALVPSLFPFMVLCGFAVESSAALWLSRPLGFCARYLFRLPDCCAAPVLMGLIGGYPAGARGTSLLLEKGRITEKEARRMLMFCVNPGLAFTVTYLGIGVFGSPALGLRLFLSVTLSAVVLGVLSGLFSPLPSPDKPGAERMESRPGALTRSVEGAARSVLLMCAFLLLFSGLSALLHEAGIFQGAVRLLSRLGVFTPNQWAAMLSFLLEVTGGTGDARALGIGPGFFAFGLAFGGVCVHLQVLAMFRKPPIRPPLFLLCRLAHGLLSAGAFALMGVISPMENASTAPVMAGIYRPELSGGWRGGASLALMCAAFLLMVPGETGKSSLRAPGPKLISVAGVKFPLQNR</sequence>
<evidence type="ECO:0000313" key="2">
    <source>
        <dbReference type="EMBL" id="ASB42085.1"/>
    </source>
</evidence>
<feature type="transmembrane region" description="Helical" evidence="1">
    <location>
        <begin position="189"/>
        <end position="210"/>
    </location>
</feature>
<accession>A0A1Z2XUG4</accession>
<dbReference type="KEGG" id="amur:ADH66_16315"/>
<reference evidence="2" key="1">
    <citation type="journal article" date="2017" name="Genome Announc.">
        <title>High-Quality Whole-Genome Sequences of the Oligo-Mouse-Microbiota Bacterial Community.</title>
        <authorList>
            <person name="Garzetti D."/>
            <person name="Brugiroux S."/>
            <person name="Bunk B."/>
            <person name="Pukall R."/>
            <person name="McCoy K.D."/>
            <person name="Macpherson A.J."/>
            <person name="Stecher B."/>
        </authorList>
    </citation>
    <scope>NUCLEOTIDE SEQUENCE</scope>
    <source>
        <strain evidence="2">KB18</strain>
    </source>
</reference>
<evidence type="ECO:0000313" key="3">
    <source>
        <dbReference type="EMBL" id="QQR31355.1"/>
    </source>
</evidence>
<evidence type="ECO:0008006" key="6">
    <source>
        <dbReference type="Google" id="ProtNLM"/>
    </source>
</evidence>
<reference evidence="4" key="2">
    <citation type="submission" date="2017-05" db="EMBL/GenBank/DDBJ databases">
        <title>Improved OligoMM genomes.</title>
        <authorList>
            <person name="Garzetti D."/>
        </authorList>
    </citation>
    <scope>NUCLEOTIDE SEQUENCE [LARGE SCALE GENOMIC DNA]</scope>
    <source>
        <strain evidence="4">KB18</strain>
    </source>
</reference>
<evidence type="ECO:0000256" key="1">
    <source>
        <dbReference type="SAM" id="Phobius"/>
    </source>
</evidence>
<feature type="transmembrane region" description="Helical" evidence="1">
    <location>
        <begin position="289"/>
        <end position="314"/>
    </location>
</feature>
<dbReference type="EMBL" id="CP021422">
    <property type="protein sequence ID" value="ASB42085.1"/>
    <property type="molecule type" value="Genomic_DNA"/>
</dbReference>
<protein>
    <recommendedName>
        <fullName evidence="6">Sporulation integral membrane protein YlbJ</fullName>
    </recommendedName>
</protein>
<feature type="transmembrane region" description="Helical" evidence="1">
    <location>
        <begin position="334"/>
        <end position="352"/>
    </location>
</feature>
<evidence type="ECO:0000313" key="5">
    <source>
        <dbReference type="Proteomes" id="UP000596035"/>
    </source>
</evidence>
<organism evidence="3 5">
    <name type="scientific">Acutalibacter muris</name>
    <dbReference type="NCBI Taxonomy" id="1796620"/>
    <lineage>
        <taxon>Bacteria</taxon>
        <taxon>Bacillati</taxon>
        <taxon>Bacillota</taxon>
        <taxon>Clostridia</taxon>
        <taxon>Eubacteriales</taxon>
        <taxon>Acutalibacteraceae</taxon>
        <taxon>Acutalibacter</taxon>
    </lineage>
</organism>
<feature type="transmembrane region" description="Helical" evidence="1">
    <location>
        <begin position="113"/>
        <end position="131"/>
    </location>
</feature>
<proteinExistence type="predicted"/>
<feature type="transmembrane region" description="Helical" evidence="1">
    <location>
        <begin position="36"/>
        <end position="59"/>
    </location>
</feature>
<keyword evidence="1" id="KW-0812">Transmembrane</keyword>
<reference evidence="3 5" key="3">
    <citation type="submission" date="2020-11" db="EMBL/GenBank/DDBJ databases">
        <title>Closed and high quality bacterial genomes of the OMM12 community.</title>
        <authorList>
            <person name="Marbouty M."/>
            <person name="Lamy-Besnier Q."/>
            <person name="Debarbieux L."/>
            <person name="Koszul R."/>
        </authorList>
    </citation>
    <scope>NUCLEOTIDE SEQUENCE [LARGE SCALE GENOMIC DNA]</scope>
    <source>
        <strain evidence="3 5">KB18</strain>
    </source>
</reference>
<dbReference type="AlphaFoldDB" id="A0A1Z2XUG4"/>
<feature type="transmembrane region" description="Helical" evidence="1">
    <location>
        <begin position="143"/>
        <end position="161"/>
    </location>
</feature>
<keyword evidence="1" id="KW-1133">Transmembrane helix</keyword>